<dbReference type="OrthoDB" id="9816564at2"/>
<dbReference type="EMBL" id="SHKP01000006">
    <property type="protein sequence ID" value="RZT97612.1"/>
    <property type="molecule type" value="Genomic_DNA"/>
</dbReference>
<dbReference type="InterPro" id="IPR029044">
    <property type="entry name" value="Nucleotide-diphossugar_trans"/>
</dbReference>
<name>A0A4Q7VMT6_9BURK</name>
<proteinExistence type="predicted"/>
<dbReference type="PANTHER" id="PTHR43179:SF7">
    <property type="entry name" value="RHAMNOSYLTRANSFERASE WBBL"/>
    <property type="match status" value="1"/>
</dbReference>
<feature type="domain" description="Glycosyltransferase 2-like" evidence="1">
    <location>
        <begin position="232"/>
        <end position="392"/>
    </location>
</feature>
<protein>
    <submittedName>
        <fullName evidence="2">GT2 family glycosyltransferase</fullName>
    </submittedName>
</protein>
<dbReference type="SUPFAM" id="SSF53448">
    <property type="entry name" value="Nucleotide-diphospho-sugar transferases"/>
    <property type="match status" value="2"/>
</dbReference>
<keyword evidence="3" id="KW-1185">Reference proteome</keyword>
<dbReference type="AlphaFoldDB" id="A0A4Q7VMT6"/>
<dbReference type="Gene3D" id="3.90.550.10">
    <property type="entry name" value="Spore Coat Polysaccharide Biosynthesis Protein SpsA, Chain A"/>
    <property type="match status" value="2"/>
</dbReference>
<keyword evidence="2" id="KW-0808">Transferase</keyword>
<dbReference type="Pfam" id="PF00535">
    <property type="entry name" value="Glycos_transf_2"/>
    <property type="match status" value="1"/>
</dbReference>
<evidence type="ECO:0000259" key="1">
    <source>
        <dbReference type="Pfam" id="PF00535"/>
    </source>
</evidence>
<evidence type="ECO:0000313" key="3">
    <source>
        <dbReference type="Proteomes" id="UP000293671"/>
    </source>
</evidence>
<dbReference type="Pfam" id="PF13641">
    <property type="entry name" value="Glyco_tranf_2_3"/>
    <property type="match status" value="1"/>
</dbReference>
<dbReference type="InterPro" id="IPR001173">
    <property type="entry name" value="Glyco_trans_2-like"/>
</dbReference>
<reference evidence="2 3" key="1">
    <citation type="submission" date="2019-02" db="EMBL/GenBank/DDBJ databases">
        <title>Genomic Encyclopedia of Type Strains, Phase IV (KMG-IV): sequencing the most valuable type-strain genomes for metagenomic binning, comparative biology and taxonomic classification.</title>
        <authorList>
            <person name="Goeker M."/>
        </authorList>
    </citation>
    <scope>NUCLEOTIDE SEQUENCE [LARGE SCALE GENOMIC DNA]</scope>
    <source>
        <strain evidence="2 3">DSM 19570</strain>
    </source>
</reference>
<dbReference type="CDD" id="cd04184">
    <property type="entry name" value="GT2_RfbC_Mx_like"/>
    <property type="match status" value="1"/>
</dbReference>
<dbReference type="PANTHER" id="PTHR43179">
    <property type="entry name" value="RHAMNOSYLTRANSFERASE WBBL"/>
    <property type="match status" value="1"/>
</dbReference>
<sequence length="785" mass="87452">MSDALQAAPTATGQGLPEAGWLARLQAQLRWRVGPETLRPAHQIEPLGDEPSGYRSTGTDPHFRLDGLLAAGWYMLELKMRLPRARAQAKLYLDCGSGESEALSAPLPLRWGRMAKRIVHVPAPARLRFDPLDEAGEFAIQHFALKRVSAAFAHGRIAAKLRDNDRRYADDATPAPTEPLQRWRHYQHVFERRDHAEANYAEWIEQCEKPALPSRAEQQAEQASWAWRPGFSILTPTYNTDPDHLRACLDSVIAQSYPHWELCVADDASTDPQVREILAEYAARDARVRLLLRPVNGHIVEATNSALAMAGHEFAVLLDHDDLLPSHALHMVARALQHRPSAQLVYSDEDKLSPAGERCNPYFKPDFAPDLLYAQNYVSHLGVYRRTLLERIGGFRKGYEGSQDYDLVLRCVAQIADPADVLHVPQVLYHWRMAEQSTAHGGHNAKPYATEAARRALQDHFDALGRGVRTSVIAPGLYRQHWPIPQAEPLVSLIVPTRDGHDILRNCIESILEKTSYRQFEILIVDNQSSCAQTLAYMEQLASEHPDRIRVLRYDRPFNYSAINNFAARHARGEVLGLINNDVEVISPGWLGEMVGHALRPEIGCVGAMLYYPDDTIQHAGVVIGMGGVAGHAFKTQPRGSRGYFDRLLVSHNVSAVTGAVLLLRRAVFEQLGGLDEAGLTVAFNDVDLCLKAQAAGLRNLWTPWAELYHHESKSRGDDFAPAKRARFEAECALMEARWATAILHDPCYSPHHVREESGFVLAAPAATSQAAALQPQEHPVPEPA</sequence>
<dbReference type="GO" id="GO:0016757">
    <property type="term" value="F:glycosyltransferase activity"/>
    <property type="evidence" value="ECO:0007669"/>
    <property type="project" value="UniProtKB-KW"/>
</dbReference>
<accession>A0A4Q7VMT6</accession>
<dbReference type="Proteomes" id="UP000293671">
    <property type="component" value="Unassembled WGS sequence"/>
</dbReference>
<dbReference type="CDD" id="cd04186">
    <property type="entry name" value="GT_2_like_c"/>
    <property type="match status" value="1"/>
</dbReference>
<gene>
    <name evidence="2" type="ORF">EV670_2003</name>
</gene>
<comment type="caution">
    <text evidence="2">The sequence shown here is derived from an EMBL/GenBank/DDBJ whole genome shotgun (WGS) entry which is preliminary data.</text>
</comment>
<evidence type="ECO:0000313" key="2">
    <source>
        <dbReference type="EMBL" id="RZT97612.1"/>
    </source>
</evidence>
<dbReference type="RefSeq" id="WP_130431732.1">
    <property type="nucleotide sequence ID" value="NZ_SHKP01000006.1"/>
</dbReference>
<organism evidence="2 3">
    <name type="scientific">Rivibacter subsaxonicus</name>
    <dbReference type="NCBI Taxonomy" id="457575"/>
    <lineage>
        <taxon>Bacteria</taxon>
        <taxon>Pseudomonadati</taxon>
        <taxon>Pseudomonadota</taxon>
        <taxon>Betaproteobacteria</taxon>
        <taxon>Burkholderiales</taxon>
        <taxon>Rivibacter</taxon>
    </lineage>
</organism>